<dbReference type="GO" id="GO:0035361">
    <property type="term" value="C:Cul8-RING ubiquitin ligase complex"/>
    <property type="evidence" value="ECO:0007669"/>
    <property type="project" value="TreeGrafter"/>
</dbReference>
<dbReference type="OMA" id="EYEACID"/>
<dbReference type="AlphaFoldDB" id="A0A066W0S1"/>
<gene>
    <name evidence="2" type="ORF">K437DRAFT_294404</name>
</gene>
<dbReference type="OrthoDB" id="342264at2759"/>
<evidence type="ECO:0000259" key="1">
    <source>
        <dbReference type="PROSITE" id="PS50172"/>
    </source>
</evidence>
<dbReference type="Proteomes" id="UP000027361">
    <property type="component" value="Unassembled WGS sequence"/>
</dbReference>
<dbReference type="GO" id="GO:1990683">
    <property type="term" value="P:DNA double-strand break attachment to nuclear envelope"/>
    <property type="evidence" value="ECO:0007669"/>
    <property type="project" value="TreeGrafter"/>
</dbReference>
<evidence type="ECO:0000313" key="2">
    <source>
        <dbReference type="EMBL" id="KDN46153.1"/>
    </source>
</evidence>
<dbReference type="Pfam" id="PF12738">
    <property type="entry name" value="PTCB-BRCT"/>
    <property type="match status" value="1"/>
</dbReference>
<reference evidence="2 3" key="1">
    <citation type="submission" date="2014-05" db="EMBL/GenBank/DDBJ databases">
        <title>Draft genome sequence of a rare smut relative, Tilletiaria anomala UBC 951.</title>
        <authorList>
            <consortium name="DOE Joint Genome Institute"/>
            <person name="Toome M."/>
            <person name="Kuo A."/>
            <person name="Henrissat B."/>
            <person name="Lipzen A."/>
            <person name="Tritt A."/>
            <person name="Yoshinaga Y."/>
            <person name="Zane M."/>
            <person name="Barry K."/>
            <person name="Grigoriev I.V."/>
            <person name="Spatafora J.W."/>
            <person name="Aimea M.C."/>
        </authorList>
    </citation>
    <scope>NUCLEOTIDE SEQUENCE [LARGE SCALE GENOMIC DNA]</scope>
    <source>
        <strain evidence="2 3">UBC 951</strain>
    </source>
</reference>
<protein>
    <recommendedName>
        <fullName evidence="1">BRCT domain-containing protein</fullName>
    </recommendedName>
</protein>
<dbReference type="HOGENOM" id="CLU_1207357_0_0_1"/>
<dbReference type="EMBL" id="JMSN01000037">
    <property type="protein sequence ID" value="KDN46153.1"/>
    <property type="molecule type" value="Genomic_DNA"/>
</dbReference>
<dbReference type="PROSITE" id="PS50172">
    <property type="entry name" value="BRCT"/>
    <property type="match status" value="1"/>
</dbReference>
<dbReference type="SMART" id="SM00292">
    <property type="entry name" value="BRCT"/>
    <property type="match status" value="1"/>
</dbReference>
<dbReference type="InterPro" id="IPR053036">
    <property type="entry name" value="CellCycle_DNARepair_Reg"/>
</dbReference>
<feature type="domain" description="BRCT" evidence="1">
    <location>
        <begin position="132"/>
        <end position="225"/>
    </location>
</feature>
<dbReference type="InterPro" id="IPR036420">
    <property type="entry name" value="BRCT_dom_sf"/>
</dbReference>
<evidence type="ECO:0000313" key="3">
    <source>
        <dbReference type="Proteomes" id="UP000027361"/>
    </source>
</evidence>
<proteinExistence type="predicted"/>
<keyword evidence="3" id="KW-1185">Reference proteome</keyword>
<dbReference type="PANTHER" id="PTHR47667:SF1">
    <property type="entry name" value="REGULATOR OF TY1 TRANSPOSITION PROTEIN 107"/>
    <property type="match status" value="1"/>
</dbReference>
<dbReference type="STRING" id="1037660.A0A066W0S1"/>
<dbReference type="InParanoid" id="A0A066W0S1"/>
<dbReference type="InterPro" id="IPR001357">
    <property type="entry name" value="BRCT_dom"/>
</dbReference>
<dbReference type="GO" id="GO:0005634">
    <property type="term" value="C:nucleus"/>
    <property type="evidence" value="ECO:0007669"/>
    <property type="project" value="TreeGrafter"/>
</dbReference>
<dbReference type="RefSeq" id="XP_013243468.1">
    <property type="nucleotide sequence ID" value="XM_013388014.1"/>
</dbReference>
<name>A0A066W0S1_TILAU</name>
<accession>A0A066W0S1</accession>
<dbReference type="SUPFAM" id="SSF52113">
    <property type="entry name" value="BRCT domain"/>
    <property type="match status" value="2"/>
</dbReference>
<sequence length="230" mass="25809">MAPLPEHIFEGVVFFLNDDLSPELLATLKELLQTAGAQCWEDSAGEINKAFPRSYRFNPEKVTHVITSTLDFPEYEACIDPQADNVFNIAADSHAVVVDLLKCSLRTPEQPEWVQRSYTLGERQPERFYSPDAARIFSGVVIHASRMPKLEVELIMGAVQSLGGSYKLNLTKEVTHLITPSEDSSKLSVLREPQNRQLGICAVHPSWIDESVKFNRLVDTAPFAWPLDRA</sequence>
<comment type="caution">
    <text evidence="2">The sequence shown here is derived from an EMBL/GenBank/DDBJ whole genome shotgun (WGS) entry which is preliminary data.</text>
</comment>
<dbReference type="GO" id="GO:0006302">
    <property type="term" value="P:double-strand break repair"/>
    <property type="evidence" value="ECO:0007669"/>
    <property type="project" value="TreeGrafter"/>
</dbReference>
<dbReference type="Gene3D" id="3.40.50.10190">
    <property type="entry name" value="BRCT domain"/>
    <property type="match status" value="2"/>
</dbReference>
<dbReference type="GeneID" id="25267211"/>
<dbReference type="PANTHER" id="PTHR47667">
    <property type="entry name" value="REGULATOR OF TY1 TRANSPOSITION PROTEIN 107"/>
    <property type="match status" value="1"/>
</dbReference>
<feature type="non-terminal residue" evidence="2">
    <location>
        <position position="230"/>
    </location>
</feature>
<organism evidence="2 3">
    <name type="scientific">Tilletiaria anomala (strain ATCC 24038 / CBS 436.72 / UBC 951)</name>
    <dbReference type="NCBI Taxonomy" id="1037660"/>
    <lineage>
        <taxon>Eukaryota</taxon>
        <taxon>Fungi</taxon>
        <taxon>Dikarya</taxon>
        <taxon>Basidiomycota</taxon>
        <taxon>Ustilaginomycotina</taxon>
        <taxon>Exobasidiomycetes</taxon>
        <taxon>Georgefischeriales</taxon>
        <taxon>Tilletiariaceae</taxon>
        <taxon>Tilletiaria</taxon>
    </lineage>
</organism>